<dbReference type="InterPro" id="IPR053010">
    <property type="entry name" value="SET_SmydA-8"/>
</dbReference>
<feature type="domain" description="MYND-type" evidence="6">
    <location>
        <begin position="7"/>
        <end position="43"/>
    </location>
</feature>
<proteinExistence type="predicted"/>
<evidence type="ECO:0000313" key="8">
    <source>
        <dbReference type="Proteomes" id="UP001652700"/>
    </source>
</evidence>
<evidence type="ECO:0000259" key="5">
    <source>
        <dbReference type="PROSITE" id="PS50280"/>
    </source>
</evidence>
<dbReference type="PROSITE" id="PS50280">
    <property type="entry name" value="SET"/>
    <property type="match status" value="1"/>
</dbReference>
<evidence type="ECO:0000256" key="3">
    <source>
        <dbReference type="ARBA" id="ARBA00022833"/>
    </source>
</evidence>
<dbReference type="Proteomes" id="UP001652700">
    <property type="component" value="Unplaced"/>
</dbReference>
<dbReference type="Gene3D" id="2.170.270.10">
    <property type="entry name" value="SET domain"/>
    <property type="match status" value="1"/>
</dbReference>
<reference evidence="9" key="1">
    <citation type="submission" date="2025-04" db="UniProtKB">
        <authorList>
            <consortium name="RefSeq"/>
        </authorList>
    </citation>
    <scope>IDENTIFICATION</scope>
    <source>
        <tissue evidence="9">Whole insect</tissue>
    </source>
</reference>
<keyword evidence="8" id="KW-1185">Reference proteome</keyword>
<dbReference type="InterPro" id="IPR001214">
    <property type="entry name" value="SET_dom"/>
</dbReference>
<evidence type="ECO:0000256" key="1">
    <source>
        <dbReference type="ARBA" id="ARBA00022723"/>
    </source>
</evidence>
<dbReference type="GO" id="GO:0008170">
    <property type="term" value="F:N-methyltransferase activity"/>
    <property type="evidence" value="ECO:0007669"/>
    <property type="project" value="UniProtKB-ARBA"/>
</dbReference>
<dbReference type="PANTHER" id="PTHR46455">
    <property type="entry name" value="SET AND MYND DOMAIN CONTAINING, ARTHROPOD-SPECIFIC, MEMBER 4, ISOFORM A"/>
    <property type="match status" value="1"/>
</dbReference>
<dbReference type="Gene3D" id="6.10.140.2220">
    <property type="match status" value="2"/>
</dbReference>
<organism evidence="9">
    <name type="scientific">Diabrotica virgifera virgifera</name>
    <name type="common">western corn rootworm</name>
    <dbReference type="NCBI Taxonomy" id="50390"/>
    <lineage>
        <taxon>Eukaryota</taxon>
        <taxon>Metazoa</taxon>
        <taxon>Ecdysozoa</taxon>
        <taxon>Arthropoda</taxon>
        <taxon>Hexapoda</taxon>
        <taxon>Insecta</taxon>
        <taxon>Pterygota</taxon>
        <taxon>Neoptera</taxon>
        <taxon>Endopterygota</taxon>
        <taxon>Coleoptera</taxon>
        <taxon>Polyphaga</taxon>
        <taxon>Cucujiformia</taxon>
        <taxon>Chrysomeloidea</taxon>
        <taxon>Chrysomelidae</taxon>
        <taxon>Galerucinae</taxon>
        <taxon>Diabroticina</taxon>
        <taxon>Diabroticites</taxon>
        <taxon>Diabrotica</taxon>
    </lineage>
</organism>
<name>A0A6P7FFQ2_DIAVI</name>
<evidence type="ECO:0000259" key="6">
    <source>
        <dbReference type="PROSITE" id="PS50865"/>
    </source>
</evidence>
<dbReference type="Gene3D" id="1.10.220.160">
    <property type="match status" value="1"/>
</dbReference>
<sequence length="532" mass="60792">MSEENKCQLCQKPADQRCGGCHSVHYCCKEHQKNDWKQHKKHCKPFKVCTDDVLGRHLKATKDLKPGDVIIQENPLIWGPAISTVPVCLGCGQEVNERNSRPCSKCGWPMCSDLCEKAPAHIPECRYTFLRGDKVSIKNFGITHPNYQCITVLRILYQKQFLPDVWKKIEVLQSHDKERKGTQSYEHERTQIAQFILKFFKLAGTFTEEEIMEVCGIIMVNSHEVPLTEPNHIAIYEQASMLEHSCSANCSKSFSNKGGLVITAGTHIKRGDHLSICYTDPLWGTPNRRHHLYNSKFFWCSCDRCKDPEEFGTYFSALRCQDSNCKGYVIPKTFIDNSTNDKGSDWYCTACPSKLSSYSVQDLLERIGKDLNDMPKQNIKECRSFIETYEELLHPNHFLLTDVKLALLNLIGQTKEDMREISDDELQLKFRLGQSLLNLFKQLVPGEKRVRGVCLFELIAALAEIARRKTDPNIVYASMLECKSLLTQCIELLKHEPDALPEGKMCQQARNNLKELELVLQTLHKTLGDVPA</sequence>
<keyword evidence="1" id="KW-0479">Metal-binding</keyword>
<protein>
    <submittedName>
        <fullName evidence="9">SET domain-containing protein SmydA-8-like</fullName>
    </submittedName>
</protein>
<dbReference type="PROSITE" id="PS01360">
    <property type="entry name" value="ZF_MYND_1"/>
    <property type="match status" value="1"/>
</dbReference>
<dbReference type="GO" id="GO:0008757">
    <property type="term" value="F:S-adenosylmethionine-dependent methyltransferase activity"/>
    <property type="evidence" value="ECO:0007669"/>
    <property type="project" value="UniProtKB-ARBA"/>
</dbReference>
<dbReference type="RefSeq" id="XP_028132063.1">
    <property type="nucleotide sequence ID" value="XM_028276262.1"/>
</dbReference>
<dbReference type="Pfam" id="PF01753">
    <property type="entry name" value="zf-MYND"/>
    <property type="match status" value="1"/>
</dbReference>
<dbReference type="InterPro" id="IPR046341">
    <property type="entry name" value="SET_dom_sf"/>
</dbReference>
<keyword evidence="2 4" id="KW-0863">Zinc-finger</keyword>
<dbReference type="AlphaFoldDB" id="A0A6P7FFQ2"/>
<dbReference type="PROSITE" id="PS50865">
    <property type="entry name" value="ZF_MYND_2"/>
    <property type="match status" value="1"/>
</dbReference>
<dbReference type="Pfam" id="PF00856">
    <property type="entry name" value="SET"/>
    <property type="match status" value="1"/>
</dbReference>
<dbReference type="InterPro" id="IPR002893">
    <property type="entry name" value="Znf_MYND"/>
</dbReference>
<evidence type="ECO:0000313" key="9">
    <source>
        <dbReference type="RefSeq" id="XP_028132063.1"/>
    </source>
</evidence>
<dbReference type="SUPFAM" id="SSF82199">
    <property type="entry name" value="SET domain"/>
    <property type="match status" value="1"/>
</dbReference>
<dbReference type="FunCoup" id="A0A6P7FFQ2">
    <property type="interactions" value="17"/>
</dbReference>
<evidence type="ECO:0000313" key="7">
    <source>
        <dbReference type="EnsemblMetazoa" id="XP_028132063.1"/>
    </source>
</evidence>
<dbReference type="GO" id="GO:0008276">
    <property type="term" value="F:protein methyltransferase activity"/>
    <property type="evidence" value="ECO:0007669"/>
    <property type="project" value="UniProtKB-ARBA"/>
</dbReference>
<reference evidence="7" key="2">
    <citation type="submission" date="2025-05" db="UniProtKB">
        <authorList>
            <consortium name="EnsemblMetazoa"/>
        </authorList>
    </citation>
    <scope>IDENTIFICATION</scope>
</reference>
<dbReference type="GO" id="GO:0008270">
    <property type="term" value="F:zinc ion binding"/>
    <property type="evidence" value="ECO:0007669"/>
    <property type="project" value="UniProtKB-KW"/>
</dbReference>
<dbReference type="OrthoDB" id="5952526at2759"/>
<accession>A0A6P7FFQ2</accession>
<dbReference type="EnsemblMetazoa" id="XM_028276262.1">
    <property type="protein sequence ID" value="XP_028132063.1"/>
    <property type="gene ID" value="LOC114327594"/>
</dbReference>
<keyword evidence="3" id="KW-0862">Zinc</keyword>
<dbReference type="PANTHER" id="PTHR46455:SF4">
    <property type="entry name" value="GH11294P"/>
    <property type="match status" value="1"/>
</dbReference>
<evidence type="ECO:0000256" key="4">
    <source>
        <dbReference type="PROSITE-ProRule" id="PRU00134"/>
    </source>
</evidence>
<gene>
    <name evidence="9" type="primary">LOC114327594</name>
</gene>
<dbReference type="InParanoid" id="A0A6P7FFQ2"/>
<feature type="domain" description="SET" evidence="5">
    <location>
        <begin position="44"/>
        <end position="279"/>
    </location>
</feature>
<dbReference type="KEGG" id="dvv:114327594"/>
<dbReference type="CDD" id="cd20071">
    <property type="entry name" value="SET_SMYD"/>
    <property type="match status" value="1"/>
</dbReference>
<evidence type="ECO:0000256" key="2">
    <source>
        <dbReference type="ARBA" id="ARBA00022771"/>
    </source>
</evidence>
<dbReference type="GeneID" id="114327594"/>